<keyword evidence="3" id="KW-1185">Reference proteome</keyword>
<feature type="domain" description="Integrase catalytic" evidence="1">
    <location>
        <begin position="26"/>
        <end position="72"/>
    </location>
</feature>
<name>M9LH02_PAEPP</name>
<evidence type="ECO:0000259" key="1">
    <source>
        <dbReference type="Pfam" id="PF13333"/>
    </source>
</evidence>
<dbReference type="RefSeq" id="WP_006285364.1">
    <property type="nucleotide sequence ID" value="NZ_BALG01000056.1"/>
</dbReference>
<dbReference type="Proteomes" id="UP000029453">
    <property type="component" value="Unassembled WGS sequence"/>
</dbReference>
<comment type="caution">
    <text evidence="2">The sequence shown here is derived from an EMBL/GenBank/DDBJ whole genome shotgun (WGS) entry which is preliminary data.</text>
</comment>
<dbReference type="GO" id="GO:0015074">
    <property type="term" value="P:DNA integration"/>
    <property type="evidence" value="ECO:0007669"/>
    <property type="project" value="InterPro"/>
</dbReference>
<evidence type="ECO:0000313" key="3">
    <source>
        <dbReference type="Proteomes" id="UP000029453"/>
    </source>
</evidence>
<dbReference type="AlphaFoldDB" id="M9LH02"/>
<dbReference type="Pfam" id="PF13333">
    <property type="entry name" value="rve_2"/>
    <property type="match status" value="1"/>
</dbReference>
<sequence>GSSTFKRYFLLFYHTPSLCSIRVRLFHQTFKAESFYLTKHDTYEDVLKDVRNDVRYYNNYRYIGRLNGLSPNDIDELYNG</sequence>
<dbReference type="OrthoDB" id="9781005at2"/>
<gene>
    <name evidence="2" type="ORF">PPOP_1337</name>
</gene>
<protein>
    <submittedName>
        <fullName evidence="2">Transposase and inactivated derivative</fullName>
    </submittedName>
</protein>
<reference evidence="2 3" key="1">
    <citation type="submission" date="2012-10" db="EMBL/GenBank/DDBJ databases">
        <title>Draft Genome Sequence of Paenibacillus popilliae ATCC 14706T.</title>
        <authorList>
            <person name="Iiyama K."/>
            <person name="Mori K."/>
            <person name="Mon H."/>
            <person name="Chieda Y."/>
            <person name="Lee J.M."/>
            <person name="Kusakabe T."/>
            <person name="Tashiro K."/>
            <person name="Asano S."/>
            <person name="Yasunaga-Aoki C."/>
            <person name="Shimizu S."/>
        </authorList>
    </citation>
    <scope>NUCLEOTIDE SEQUENCE [LARGE SCALE GENOMIC DNA]</scope>
    <source>
        <strain evidence="2 3">ATCC 14706</strain>
    </source>
</reference>
<evidence type="ECO:0000313" key="2">
    <source>
        <dbReference type="EMBL" id="GAC41980.1"/>
    </source>
</evidence>
<dbReference type="EMBL" id="BALG01000056">
    <property type="protein sequence ID" value="GAC41980.1"/>
    <property type="molecule type" value="Genomic_DNA"/>
</dbReference>
<feature type="non-terminal residue" evidence="2">
    <location>
        <position position="1"/>
    </location>
</feature>
<accession>M9LH02</accession>
<proteinExistence type="predicted"/>
<dbReference type="InterPro" id="IPR001584">
    <property type="entry name" value="Integrase_cat-core"/>
</dbReference>
<organism evidence="2 3">
    <name type="scientific">Paenibacillus popilliae ATCC 14706</name>
    <dbReference type="NCBI Taxonomy" id="1212764"/>
    <lineage>
        <taxon>Bacteria</taxon>
        <taxon>Bacillati</taxon>
        <taxon>Bacillota</taxon>
        <taxon>Bacilli</taxon>
        <taxon>Bacillales</taxon>
        <taxon>Paenibacillaceae</taxon>
        <taxon>Paenibacillus</taxon>
    </lineage>
</organism>